<keyword evidence="1" id="KW-0812">Transmembrane</keyword>
<evidence type="ECO:0000256" key="1">
    <source>
        <dbReference type="SAM" id="Phobius"/>
    </source>
</evidence>
<feature type="transmembrane region" description="Helical" evidence="1">
    <location>
        <begin position="272"/>
        <end position="292"/>
    </location>
</feature>
<feature type="transmembrane region" description="Helical" evidence="1">
    <location>
        <begin position="725"/>
        <end position="748"/>
    </location>
</feature>
<feature type="transmembrane region" description="Helical" evidence="1">
    <location>
        <begin position="364"/>
        <end position="385"/>
    </location>
</feature>
<feature type="transmembrane region" description="Helical" evidence="1">
    <location>
        <begin position="246"/>
        <end position="265"/>
    </location>
</feature>
<proteinExistence type="predicted"/>
<feature type="transmembrane region" description="Helical" evidence="1">
    <location>
        <begin position="337"/>
        <end position="358"/>
    </location>
</feature>
<reference evidence="3 4" key="1">
    <citation type="submission" date="2020-08" db="EMBL/GenBank/DDBJ databases">
        <title>Genomic Encyclopedia of Type Strains, Phase III (KMG-III): the genomes of soil and plant-associated and newly described type strains.</title>
        <authorList>
            <person name="Whitman W."/>
        </authorList>
    </citation>
    <scope>NUCLEOTIDE SEQUENCE [LARGE SCALE GENOMIC DNA]</scope>
    <source>
        <strain evidence="3 4">CECT 8799</strain>
    </source>
</reference>
<keyword evidence="1" id="KW-1133">Transmembrane helix</keyword>
<sequence length="764" mass="82829">MKRRLAIWFTLAAAFALAAALRYQPGWLQTDILALAGEGAGAPAVAAAQEKLNRKLQRSLLWMLVAPRGEAAALAGATETLAQKLAASAAIESVEYRWAQSERYQSEWTLLFPLRQQLLAPGDRALLRESPDQLVQRQLAAIYGPKSGGLDLQRDPFELFRHYFTAGPALSSELHGDIPVQRSGERQFTLIRATAGATELRGRIETPLLALREEMGLWAEAQGLELLAVGAPLHTEYAAAGAQREIRLIGGLSIAAICLLSLLVFRSARPLLLSIFAIGCGIASGTAAVLALLGQMHILAFVFGTTVTGLAIDYAFHFICNRLRGDPGRDGDILPGLLLGLLSSCLAFFALALTPFPLLRQMGLFVGFGLIGAWLTVVLLFPALLRLKPRPLVLAQHLALGKERWYGLCLSALLLLAALALPRLEFADDLELFYRPPEFLAGEEARLNRLLPSRAESSYFLVRGKNWQQLLQREWRLAESLREQQHAGELQYFEALSEKFPPPEVQRENWALMRSFYASATVEGFYTQLGYSETEAEQLIAELQRPFRALTLEEWLAVAGNNYRDLWLGCNGDGCASIVRLYGLDGALEEVPAIEGVTLVDPPREIAAVMSQQRDLLLQLLPLVLLIAFAVIALRTGPRRALAIIGLPLAALAGTMTALILSGSGISLFHVAALLLIFGIGVDYAVFSHMSDGGEKSYTLLAIAMAGVTTLLGFGLLALSGTPAIADFGLTLALGTSLTLLLAVLFFIGAEPGYSRSGNHMKTG</sequence>
<feature type="transmembrane region" description="Helical" evidence="1">
    <location>
        <begin position="641"/>
        <end position="661"/>
    </location>
</feature>
<dbReference type="EMBL" id="JACHWZ010000021">
    <property type="protein sequence ID" value="MBB3062855.1"/>
    <property type="molecule type" value="Genomic_DNA"/>
</dbReference>
<accession>A0A7W4WEQ0</accession>
<dbReference type="GO" id="GO:0005886">
    <property type="term" value="C:plasma membrane"/>
    <property type="evidence" value="ECO:0007669"/>
    <property type="project" value="TreeGrafter"/>
</dbReference>
<comment type="caution">
    <text evidence="3">The sequence shown here is derived from an EMBL/GenBank/DDBJ whole genome shotgun (WGS) entry which is preliminary data.</text>
</comment>
<keyword evidence="4" id="KW-1185">Reference proteome</keyword>
<dbReference type="AlphaFoldDB" id="A0A7W4WEQ0"/>
<dbReference type="Gene3D" id="1.20.1640.10">
    <property type="entry name" value="Multidrug efflux transporter AcrB transmembrane domain"/>
    <property type="match status" value="2"/>
</dbReference>
<feature type="transmembrane region" description="Helical" evidence="1">
    <location>
        <begin position="698"/>
        <end position="719"/>
    </location>
</feature>
<dbReference type="PANTHER" id="PTHR33406">
    <property type="entry name" value="MEMBRANE PROTEIN MJ1562-RELATED"/>
    <property type="match status" value="1"/>
</dbReference>
<keyword evidence="1" id="KW-0472">Membrane</keyword>
<gene>
    <name evidence="3" type="ORF">FHS09_003705</name>
</gene>
<dbReference type="SUPFAM" id="SSF82866">
    <property type="entry name" value="Multidrug efflux transporter AcrB transmembrane domain"/>
    <property type="match status" value="2"/>
</dbReference>
<feature type="transmembrane region" description="Helical" evidence="1">
    <location>
        <begin position="298"/>
        <end position="316"/>
    </location>
</feature>
<keyword evidence="2" id="KW-0732">Signal</keyword>
<feature type="chain" id="PRO_5030920133" evidence="2">
    <location>
        <begin position="19"/>
        <end position="764"/>
    </location>
</feature>
<feature type="transmembrane region" description="Helical" evidence="1">
    <location>
        <begin position="405"/>
        <end position="424"/>
    </location>
</feature>
<dbReference type="PANTHER" id="PTHR33406:SF13">
    <property type="entry name" value="MEMBRANE PROTEIN YDFJ"/>
    <property type="match status" value="1"/>
</dbReference>
<protein>
    <submittedName>
        <fullName evidence="3">Putative exporter</fullName>
    </submittedName>
</protein>
<feature type="signal peptide" evidence="2">
    <location>
        <begin position="1"/>
        <end position="18"/>
    </location>
</feature>
<dbReference type="Proteomes" id="UP000535937">
    <property type="component" value="Unassembled WGS sequence"/>
</dbReference>
<feature type="transmembrane region" description="Helical" evidence="1">
    <location>
        <begin position="616"/>
        <end position="634"/>
    </location>
</feature>
<name>A0A7W4WEQ0_9GAMM</name>
<evidence type="ECO:0000313" key="4">
    <source>
        <dbReference type="Proteomes" id="UP000535937"/>
    </source>
</evidence>
<dbReference type="InterPro" id="IPR050545">
    <property type="entry name" value="Mycobact_MmpL"/>
</dbReference>
<organism evidence="3 4">
    <name type="scientific">Microbulbifer rhizosphaerae</name>
    <dbReference type="NCBI Taxonomy" id="1562603"/>
    <lineage>
        <taxon>Bacteria</taxon>
        <taxon>Pseudomonadati</taxon>
        <taxon>Pseudomonadota</taxon>
        <taxon>Gammaproteobacteria</taxon>
        <taxon>Cellvibrionales</taxon>
        <taxon>Microbulbiferaceae</taxon>
        <taxon>Microbulbifer</taxon>
    </lineage>
</organism>
<feature type="transmembrane region" description="Helical" evidence="1">
    <location>
        <begin position="667"/>
        <end position="686"/>
    </location>
</feature>
<evidence type="ECO:0000313" key="3">
    <source>
        <dbReference type="EMBL" id="MBB3062855.1"/>
    </source>
</evidence>
<dbReference type="RefSeq" id="WP_183462520.1">
    <property type="nucleotide sequence ID" value="NZ_JACHWZ010000021.1"/>
</dbReference>
<evidence type="ECO:0000256" key="2">
    <source>
        <dbReference type="SAM" id="SignalP"/>
    </source>
</evidence>